<feature type="region of interest" description="Disordered" evidence="1">
    <location>
        <begin position="1"/>
        <end position="30"/>
    </location>
</feature>
<proteinExistence type="predicted"/>
<protein>
    <submittedName>
        <fullName evidence="2">Uncharacterized protein</fullName>
    </submittedName>
</protein>
<evidence type="ECO:0000313" key="2">
    <source>
        <dbReference type="EMBL" id="KAJ8776108.1"/>
    </source>
</evidence>
<sequence length="81" mass="8983">MDEPWPSLPAVVNEDRNQSAAAVHQGWSPASPALWGFNTEDREGPVVVEEEAEDPGRLRTSHVPAGEPQAIHSWAQGRMRW</sequence>
<evidence type="ECO:0000256" key="1">
    <source>
        <dbReference type="SAM" id="MobiDB-lite"/>
    </source>
</evidence>
<accession>A0AB34GA80</accession>
<gene>
    <name evidence="2" type="ORF">J1605_015834</name>
</gene>
<keyword evidence="3" id="KW-1185">Reference proteome</keyword>
<feature type="region of interest" description="Disordered" evidence="1">
    <location>
        <begin position="52"/>
        <end position="81"/>
    </location>
</feature>
<reference evidence="2 3" key="1">
    <citation type="submission" date="2022-11" db="EMBL/GenBank/DDBJ databases">
        <title>Whole genome sequence of Eschrichtius robustus ER-17-0199.</title>
        <authorList>
            <person name="Bruniche-Olsen A."/>
            <person name="Black A.N."/>
            <person name="Fields C.J."/>
            <person name="Walden K."/>
            <person name="Dewoody J.A."/>
        </authorList>
    </citation>
    <scope>NUCLEOTIDE SEQUENCE [LARGE SCALE GENOMIC DNA]</scope>
    <source>
        <strain evidence="2">ER-17-0199</strain>
        <tissue evidence="2">Blubber</tissue>
    </source>
</reference>
<name>A0AB34GA80_ESCRO</name>
<comment type="caution">
    <text evidence="2">The sequence shown here is derived from an EMBL/GenBank/DDBJ whole genome shotgun (WGS) entry which is preliminary data.</text>
</comment>
<dbReference type="AlphaFoldDB" id="A0AB34GA80"/>
<dbReference type="EMBL" id="JAIQCJ010002467">
    <property type="protein sequence ID" value="KAJ8776108.1"/>
    <property type="molecule type" value="Genomic_DNA"/>
</dbReference>
<evidence type="ECO:0000313" key="3">
    <source>
        <dbReference type="Proteomes" id="UP001159641"/>
    </source>
</evidence>
<dbReference type="Proteomes" id="UP001159641">
    <property type="component" value="Unassembled WGS sequence"/>
</dbReference>
<organism evidence="2 3">
    <name type="scientific">Eschrichtius robustus</name>
    <name type="common">California gray whale</name>
    <name type="synonym">Eschrichtius gibbosus</name>
    <dbReference type="NCBI Taxonomy" id="9764"/>
    <lineage>
        <taxon>Eukaryota</taxon>
        <taxon>Metazoa</taxon>
        <taxon>Chordata</taxon>
        <taxon>Craniata</taxon>
        <taxon>Vertebrata</taxon>
        <taxon>Euteleostomi</taxon>
        <taxon>Mammalia</taxon>
        <taxon>Eutheria</taxon>
        <taxon>Laurasiatheria</taxon>
        <taxon>Artiodactyla</taxon>
        <taxon>Whippomorpha</taxon>
        <taxon>Cetacea</taxon>
        <taxon>Mysticeti</taxon>
        <taxon>Eschrichtiidae</taxon>
        <taxon>Eschrichtius</taxon>
    </lineage>
</organism>